<evidence type="ECO:0000256" key="2">
    <source>
        <dbReference type="ARBA" id="ARBA00006692"/>
    </source>
</evidence>
<dbReference type="Pfam" id="PF23587">
    <property type="entry name" value="SH3_KALRN"/>
    <property type="match status" value="1"/>
</dbReference>
<dbReference type="Pfam" id="PF00621">
    <property type="entry name" value="RhoGEF"/>
    <property type="match status" value="1"/>
</dbReference>
<dbReference type="SUPFAM" id="SSF50729">
    <property type="entry name" value="PH domain-like"/>
    <property type="match status" value="1"/>
</dbReference>
<dbReference type="PRINTS" id="PR00014">
    <property type="entry name" value="FNTYPEIII"/>
</dbReference>
<dbReference type="Ensembl" id="ENSCCET00000011694.1">
    <property type="protein sequence ID" value="ENSCCEP00000007266.1"/>
    <property type="gene ID" value="ENSCCEG00000007201.1"/>
</dbReference>
<dbReference type="Gene3D" id="3.30.200.20">
    <property type="entry name" value="Phosphorylase Kinase, domain 1"/>
    <property type="match status" value="1"/>
</dbReference>
<evidence type="ECO:0000256" key="6">
    <source>
        <dbReference type="ARBA" id="ARBA00022737"/>
    </source>
</evidence>
<dbReference type="InterPro" id="IPR011009">
    <property type="entry name" value="Kinase-like_dom_sf"/>
</dbReference>
<dbReference type="InterPro" id="IPR017441">
    <property type="entry name" value="Protein_kinase_ATP_BS"/>
</dbReference>
<evidence type="ECO:0000259" key="18">
    <source>
        <dbReference type="PROSITE" id="PS50853"/>
    </source>
</evidence>
<dbReference type="InterPro" id="IPR051336">
    <property type="entry name" value="RhoGEF_Guanine_NuclExch_SF"/>
</dbReference>
<comment type="subcellular location">
    <subcellularLocation>
        <location evidence="1">Cytoplasm</location>
    </subcellularLocation>
</comment>
<keyword evidence="6" id="KW-0677">Repeat</keyword>
<name>A0A8C0ZAX5_CYACU</name>
<keyword evidence="8 11" id="KW-0067">ATP-binding</keyword>
<dbReference type="PANTHER" id="PTHR22826:SF49">
    <property type="entry name" value="KALIRIN"/>
    <property type="match status" value="1"/>
</dbReference>
<dbReference type="SMART" id="SM00220">
    <property type="entry name" value="S_TKc"/>
    <property type="match status" value="1"/>
</dbReference>
<dbReference type="InterPro" id="IPR000719">
    <property type="entry name" value="Prot_kinase_dom"/>
</dbReference>
<keyword evidence="7 11" id="KW-0547">Nucleotide-binding</keyword>
<dbReference type="PROSITE" id="PS50003">
    <property type="entry name" value="PH_DOMAIN"/>
    <property type="match status" value="1"/>
</dbReference>
<evidence type="ECO:0000256" key="4">
    <source>
        <dbReference type="ARBA" id="ARBA00022490"/>
    </source>
</evidence>
<dbReference type="PROSITE" id="PS00107">
    <property type="entry name" value="PROTEIN_KINASE_ATP"/>
    <property type="match status" value="1"/>
</dbReference>
<dbReference type="FunFam" id="2.30.30.40:FF:000038">
    <property type="entry name" value="kalirin isoform X1"/>
    <property type="match status" value="1"/>
</dbReference>
<dbReference type="InterPro" id="IPR047053">
    <property type="entry name" value="Kalirin_TRIO_SH3_2"/>
</dbReference>
<evidence type="ECO:0000259" key="17">
    <source>
        <dbReference type="PROSITE" id="PS50835"/>
    </source>
</evidence>
<keyword evidence="9" id="KW-0393">Immunoglobulin domain</keyword>
<dbReference type="SUPFAM" id="SSF49265">
    <property type="entry name" value="Fibronectin type III"/>
    <property type="match status" value="1"/>
</dbReference>
<dbReference type="PROSITE" id="PS50853">
    <property type="entry name" value="FN3"/>
    <property type="match status" value="1"/>
</dbReference>
<evidence type="ECO:0000259" key="13">
    <source>
        <dbReference type="PROSITE" id="PS50002"/>
    </source>
</evidence>
<dbReference type="Gene3D" id="2.30.29.30">
    <property type="entry name" value="Pleckstrin-homology domain (PH domain)/Phosphotyrosine-binding domain (PTB)"/>
    <property type="match status" value="1"/>
</dbReference>
<evidence type="ECO:0000259" key="15">
    <source>
        <dbReference type="PROSITE" id="PS50010"/>
    </source>
</evidence>
<dbReference type="FunFam" id="2.30.29.30:FF:000091">
    <property type="entry name" value="kalirin isoform X1"/>
    <property type="match status" value="1"/>
</dbReference>
<dbReference type="PROSITE" id="PS00108">
    <property type="entry name" value="PROTEIN_KINASE_ST"/>
    <property type="match status" value="1"/>
</dbReference>
<keyword evidence="20" id="KW-1185">Reference proteome</keyword>
<dbReference type="InterPro" id="IPR007110">
    <property type="entry name" value="Ig-like_dom"/>
</dbReference>
<dbReference type="InterPro" id="IPR035899">
    <property type="entry name" value="DBL_dom_sf"/>
</dbReference>
<dbReference type="GO" id="GO:0019898">
    <property type="term" value="C:extrinsic component of membrane"/>
    <property type="evidence" value="ECO:0007669"/>
    <property type="project" value="TreeGrafter"/>
</dbReference>
<feature type="domain" description="Protein kinase" evidence="16">
    <location>
        <begin position="974"/>
        <end position="1228"/>
    </location>
</feature>
<keyword evidence="5" id="KW-0344">Guanine-nucleotide releasing factor</keyword>
<dbReference type="Pfam" id="PF16609">
    <property type="entry name" value="SH3-RhoG_link"/>
    <property type="match status" value="1"/>
</dbReference>
<dbReference type="FunFam" id="2.60.40.10:FF:000325">
    <property type="entry name" value="kalirin isoform X1"/>
    <property type="match status" value="1"/>
</dbReference>
<dbReference type="SUPFAM" id="SSF50044">
    <property type="entry name" value="SH3-domain"/>
    <property type="match status" value="1"/>
</dbReference>
<dbReference type="GO" id="GO:0035556">
    <property type="term" value="P:intracellular signal transduction"/>
    <property type="evidence" value="ECO:0007669"/>
    <property type="project" value="TreeGrafter"/>
</dbReference>
<dbReference type="SMART" id="SM00233">
    <property type="entry name" value="PH"/>
    <property type="match status" value="1"/>
</dbReference>
<evidence type="ECO:0000256" key="10">
    <source>
        <dbReference type="PROSITE-ProRule" id="PRU00192"/>
    </source>
</evidence>
<evidence type="ECO:0000256" key="3">
    <source>
        <dbReference type="ARBA" id="ARBA00022443"/>
    </source>
</evidence>
<dbReference type="InterPro" id="IPR013783">
    <property type="entry name" value="Ig-like_fold"/>
</dbReference>
<evidence type="ECO:0000313" key="19">
    <source>
        <dbReference type="Ensembl" id="ENSCCEP00000007266.1"/>
    </source>
</evidence>
<feature type="domain" description="PH" evidence="14">
    <location>
        <begin position="408"/>
        <end position="518"/>
    </location>
</feature>
<feature type="domain" description="SH3" evidence="13">
    <location>
        <begin position="612"/>
        <end position="677"/>
    </location>
</feature>
<dbReference type="InterPro" id="IPR011993">
    <property type="entry name" value="PH-like_dom_sf"/>
</dbReference>
<feature type="binding site" evidence="11">
    <location>
        <position position="1003"/>
    </location>
    <ligand>
        <name>ATP</name>
        <dbReference type="ChEBI" id="CHEBI:30616"/>
    </ligand>
</feature>
<evidence type="ECO:0000256" key="11">
    <source>
        <dbReference type="PROSITE-ProRule" id="PRU10141"/>
    </source>
</evidence>
<keyword evidence="3 10" id="KW-0728">SH3 domain</keyword>
<dbReference type="Gene3D" id="2.60.40.10">
    <property type="entry name" value="Immunoglobulins"/>
    <property type="match status" value="2"/>
</dbReference>
<dbReference type="GO" id="GO:0004672">
    <property type="term" value="F:protein kinase activity"/>
    <property type="evidence" value="ECO:0007669"/>
    <property type="project" value="InterPro"/>
</dbReference>
<dbReference type="GO" id="GO:0005737">
    <property type="term" value="C:cytoplasm"/>
    <property type="evidence" value="ECO:0007669"/>
    <property type="project" value="UniProtKB-SubCell"/>
</dbReference>
<dbReference type="SMART" id="SM00325">
    <property type="entry name" value="RhoGEF"/>
    <property type="match status" value="1"/>
</dbReference>
<dbReference type="SUPFAM" id="SSF56112">
    <property type="entry name" value="Protein kinase-like (PK-like)"/>
    <property type="match status" value="1"/>
</dbReference>
<dbReference type="CDD" id="cd00160">
    <property type="entry name" value="RhoGEF"/>
    <property type="match status" value="1"/>
</dbReference>
<dbReference type="PROSITE" id="PS50010">
    <property type="entry name" value="DH_2"/>
    <property type="match status" value="1"/>
</dbReference>
<feature type="region of interest" description="Disordered" evidence="12">
    <location>
        <begin position="20"/>
        <end position="161"/>
    </location>
</feature>
<dbReference type="Pfam" id="PF22697">
    <property type="entry name" value="SOS1_NGEF_PH"/>
    <property type="match status" value="1"/>
</dbReference>
<dbReference type="CDD" id="cd14115">
    <property type="entry name" value="STKc_Kalirin_C"/>
    <property type="match status" value="1"/>
</dbReference>
<dbReference type="SUPFAM" id="SSF48065">
    <property type="entry name" value="DBL homology domain (DH-domain)"/>
    <property type="match status" value="1"/>
</dbReference>
<evidence type="ECO:0000256" key="5">
    <source>
        <dbReference type="ARBA" id="ARBA00022658"/>
    </source>
</evidence>
<dbReference type="FunFam" id="1.10.510.10:FF:000152">
    <property type="entry name" value="kalirin isoform X1"/>
    <property type="match status" value="1"/>
</dbReference>
<dbReference type="GO" id="GO:0005085">
    <property type="term" value="F:guanyl-nucleotide exchange factor activity"/>
    <property type="evidence" value="ECO:0007669"/>
    <property type="project" value="UniProtKB-KW"/>
</dbReference>
<feature type="compositionally biased region" description="Polar residues" evidence="12">
    <location>
        <begin position="21"/>
        <end position="59"/>
    </location>
</feature>
<dbReference type="InterPro" id="IPR001452">
    <property type="entry name" value="SH3_domain"/>
</dbReference>
<dbReference type="SUPFAM" id="SSF48726">
    <property type="entry name" value="Immunoglobulin"/>
    <property type="match status" value="1"/>
</dbReference>
<feature type="region of interest" description="Disordered" evidence="12">
    <location>
        <begin position="535"/>
        <end position="608"/>
    </location>
</feature>
<dbReference type="InterPro" id="IPR001849">
    <property type="entry name" value="PH_domain"/>
</dbReference>
<dbReference type="InterPro" id="IPR036028">
    <property type="entry name" value="SH3-like_dom_sf"/>
</dbReference>
<accession>A0A8C0ZAX5</accession>
<dbReference type="InterPro" id="IPR036179">
    <property type="entry name" value="Ig-like_dom_sf"/>
</dbReference>
<comment type="similarity">
    <text evidence="2">Belongs to the protein kinase superfamily. CAMK Ser/Thr protein kinase family.</text>
</comment>
<dbReference type="Pfam" id="PF00041">
    <property type="entry name" value="fn3"/>
    <property type="match status" value="1"/>
</dbReference>
<keyword evidence="4" id="KW-0963">Cytoplasm</keyword>
<evidence type="ECO:0000313" key="20">
    <source>
        <dbReference type="Proteomes" id="UP000694410"/>
    </source>
</evidence>
<dbReference type="PROSITE" id="PS50002">
    <property type="entry name" value="SH3"/>
    <property type="match status" value="1"/>
</dbReference>
<feature type="domain" description="Fibronectin type-III" evidence="18">
    <location>
        <begin position="861"/>
        <end position="955"/>
    </location>
</feature>
<feature type="compositionally biased region" description="Basic and acidic residues" evidence="12">
    <location>
        <begin position="110"/>
        <end position="119"/>
    </location>
</feature>
<dbReference type="InterPro" id="IPR003961">
    <property type="entry name" value="FN3_dom"/>
</dbReference>
<feature type="compositionally biased region" description="Basic and acidic residues" evidence="12">
    <location>
        <begin position="596"/>
        <end position="605"/>
    </location>
</feature>
<evidence type="ECO:0000256" key="8">
    <source>
        <dbReference type="ARBA" id="ARBA00022840"/>
    </source>
</evidence>
<dbReference type="InterPro" id="IPR003599">
    <property type="entry name" value="Ig_sub"/>
</dbReference>
<dbReference type="Gene3D" id="1.10.510.10">
    <property type="entry name" value="Transferase(Phosphotransferase) domain 1"/>
    <property type="match status" value="1"/>
</dbReference>
<dbReference type="Pfam" id="PF07679">
    <property type="entry name" value="I-set"/>
    <property type="match status" value="1"/>
</dbReference>
<dbReference type="Proteomes" id="UP000694410">
    <property type="component" value="Unplaced"/>
</dbReference>
<dbReference type="PROSITE" id="PS50835">
    <property type="entry name" value="IG_LIKE"/>
    <property type="match status" value="1"/>
</dbReference>
<dbReference type="InterPro" id="IPR055251">
    <property type="entry name" value="SOS1_NGEF_PH"/>
</dbReference>
<dbReference type="InterPro" id="IPR003598">
    <property type="entry name" value="Ig_sub2"/>
</dbReference>
<dbReference type="CDD" id="cd00063">
    <property type="entry name" value="FN3"/>
    <property type="match status" value="1"/>
</dbReference>
<reference evidence="19" key="1">
    <citation type="submission" date="2025-08" db="UniProtKB">
        <authorList>
            <consortium name="Ensembl"/>
        </authorList>
    </citation>
    <scope>IDENTIFICATION</scope>
</reference>
<evidence type="ECO:0000259" key="14">
    <source>
        <dbReference type="PROSITE" id="PS50003"/>
    </source>
</evidence>
<evidence type="ECO:0000256" key="9">
    <source>
        <dbReference type="ARBA" id="ARBA00023319"/>
    </source>
</evidence>
<dbReference type="FunFam" id="2.60.40.10:FF:000368">
    <property type="entry name" value="kalirin isoform X1"/>
    <property type="match status" value="1"/>
</dbReference>
<organism evidence="19 20">
    <name type="scientific">Cyanistes caeruleus</name>
    <name type="common">Eurasian blue tit</name>
    <name type="synonym">Parus caeruleus</name>
    <dbReference type="NCBI Taxonomy" id="156563"/>
    <lineage>
        <taxon>Eukaryota</taxon>
        <taxon>Metazoa</taxon>
        <taxon>Chordata</taxon>
        <taxon>Craniata</taxon>
        <taxon>Vertebrata</taxon>
        <taxon>Euteleostomi</taxon>
        <taxon>Archelosauria</taxon>
        <taxon>Archosauria</taxon>
        <taxon>Dinosauria</taxon>
        <taxon>Saurischia</taxon>
        <taxon>Theropoda</taxon>
        <taxon>Coelurosauria</taxon>
        <taxon>Aves</taxon>
        <taxon>Neognathae</taxon>
        <taxon>Neoaves</taxon>
        <taxon>Telluraves</taxon>
        <taxon>Australaves</taxon>
        <taxon>Passeriformes</taxon>
        <taxon>Paridae</taxon>
        <taxon>Cyanistes</taxon>
    </lineage>
</organism>
<dbReference type="GO" id="GO:0007411">
    <property type="term" value="P:axon guidance"/>
    <property type="evidence" value="ECO:0007669"/>
    <property type="project" value="TreeGrafter"/>
</dbReference>
<dbReference type="Gene3D" id="2.30.30.40">
    <property type="entry name" value="SH3 Domains"/>
    <property type="match status" value="1"/>
</dbReference>
<dbReference type="PROSITE" id="PS50011">
    <property type="entry name" value="PROTEIN_KINASE_DOM"/>
    <property type="match status" value="1"/>
</dbReference>
<feature type="compositionally biased region" description="Polar residues" evidence="12">
    <location>
        <begin position="583"/>
        <end position="593"/>
    </location>
</feature>
<feature type="compositionally biased region" description="Low complexity" evidence="12">
    <location>
        <begin position="148"/>
        <end position="159"/>
    </location>
</feature>
<dbReference type="InterPro" id="IPR013098">
    <property type="entry name" value="Ig_I-set"/>
</dbReference>
<evidence type="ECO:0000256" key="7">
    <source>
        <dbReference type="ARBA" id="ARBA00022741"/>
    </source>
</evidence>
<dbReference type="InterPro" id="IPR000219">
    <property type="entry name" value="DH_dom"/>
</dbReference>
<dbReference type="SMART" id="SM00060">
    <property type="entry name" value="FN3"/>
    <property type="match status" value="1"/>
</dbReference>
<dbReference type="SMART" id="SM00409">
    <property type="entry name" value="IG"/>
    <property type="match status" value="1"/>
</dbReference>
<feature type="region of interest" description="Disordered" evidence="12">
    <location>
        <begin position="698"/>
        <end position="727"/>
    </location>
</feature>
<feature type="domain" description="Ig-like" evidence="17">
    <location>
        <begin position="761"/>
        <end position="854"/>
    </location>
</feature>
<evidence type="ECO:0000256" key="1">
    <source>
        <dbReference type="ARBA" id="ARBA00004496"/>
    </source>
</evidence>
<dbReference type="Gene3D" id="1.20.900.10">
    <property type="entry name" value="Dbl homology (DH) domain"/>
    <property type="match status" value="1"/>
</dbReference>
<dbReference type="CDD" id="cd13241">
    <property type="entry name" value="PH2_Kalirin_Trio_p63RhoGEF"/>
    <property type="match status" value="1"/>
</dbReference>
<evidence type="ECO:0000256" key="12">
    <source>
        <dbReference type="SAM" id="MobiDB-lite"/>
    </source>
</evidence>
<dbReference type="Pfam" id="PF00069">
    <property type="entry name" value="Pkinase"/>
    <property type="match status" value="1"/>
</dbReference>
<protein>
    <recommendedName>
        <fullName evidence="21">Non-specific serine/threonine protein kinase</fullName>
    </recommendedName>
</protein>
<dbReference type="FunFam" id="1.20.900.10:FF:000008">
    <property type="entry name" value="rho guanine nucleotide exchange factor 25"/>
    <property type="match status" value="1"/>
</dbReference>
<proteinExistence type="inferred from homology"/>
<evidence type="ECO:0000259" key="16">
    <source>
        <dbReference type="PROSITE" id="PS50011"/>
    </source>
</evidence>
<dbReference type="PANTHER" id="PTHR22826">
    <property type="entry name" value="RHO GUANINE EXCHANGE FACTOR-RELATED"/>
    <property type="match status" value="1"/>
</dbReference>
<dbReference type="CDD" id="cd11853">
    <property type="entry name" value="SH3_Kalirin_2"/>
    <property type="match status" value="1"/>
</dbReference>
<sequence>MADLLQCGDSRCSLGLADAYSVSSNDNGGKSDSVANLQPQPSLNSIQSSPGPKRSTNTLKKWLTSPVRRLNSGKTESHIKKQKKVRDGRKSFDLGSPKTGDETTPQGDSADEKSKKGWGEDEPDEESHTPLPPPMKIFDNDPTQDDMSSSLLAARQSSSDVPTAADLVSAIEKLVKTKLTLEGGSYRGGLKDATGCLNEGMTPSTPPRNLEEEQKAKAMRGRMFVLNELVQTEKDYVKDLGTVVEGFMKRMEEKGVSEDMKGKDKIVFGNIHQIYDWHKDFFLAELEKCLQEPERLAQLFIKHERRLHMYVVYCQNKPRSEYIVAEYETYFEEVQQEISQRLTISDFLIKPIQRITKYQLLLKDFLRYSEKAGLECSEIEKAVELMCLVPKRCNDMMNLGRLQGFEGKLTAQGKLLQQDTFYVTEQDSGVQSRPKERRVFLFEQIVIFSELLRKGSLTPGYMFKKSIKMNYLIIEENVDNDPCKFALMSRETSERVILQAANPEIQQAWVQDINQVLDTQRDFLNALQSPIEYQRKESSSAVLRPQAGRVPQPNTRPHSSIPVGSEKPLKATSRNPSLPPLKISTSNGSTGYEHSQPGDKYEQSKTDLGGCNGTSSMVVIKDYYALKEDEICVNQGEVVQILAINQQNMFLVYQPANDHSPAAEGWIPGSILAPLPKSTTDSSDGSIKKSCSWHTLRMRKRAEKESSGKNEANGPRKSKDILGNKVSVKETNSSEESECDDLDPNTSVVCVCPPCFFIVAPEFLVPLVDITCLLGDTVMLQCKVCGRPKPTITWKGPDQNILDNDNSTATYTVSSCDSGELTLKICNLMPQDSGIYTCVATNEHGTASTSATIKVQGVPAAPNRPIAQERSCTSVILRWLPPTSTGNCTISGYTVEYREEGSQVWQQSVASTLDTYLVIEDLSPGCQYQFRVSASNPWGISLPSDPSEFVRLPEYDSAADGATISWKENFDLAYAELHEIGRGRFSIVKKCVHKATRKDVAVKFISKKMKKKEQAAHEAALLQHLQHPQYITIHDTYESPTSYILVLELMDDGRLLDYLMNHDELMEEKVAFYIRDTMEALQYLHNCRVAHLDIKPENLLIDLRIPVPRVKIIDLEDAVQITGHYHVHHLLGNPEFAAPEVIQGLPVSLSTDIWSIGVLTYVMLSGVSPFLDESKEETCINVCRVDFSFPHEYFSDVSHAARDFINVILQEDFRRRPTAATCLQHPWLQPHNGSYSKIPLDTSRLASFIERRRHQYDVHPVPSVKSFLLSRMKPGTYLSHRLSGWP</sequence>
<dbReference type="GO" id="GO:0005524">
    <property type="term" value="F:ATP binding"/>
    <property type="evidence" value="ECO:0007669"/>
    <property type="project" value="UniProtKB-UniRule"/>
</dbReference>
<feature type="domain" description="DH" evidence="15">
    <location>
        <begin position="221"/>
        <end position="396"/>
    </location>
</feature>
<dbReference type="GO" id="GO:0014069">
    <property type="term" value="C:postsynaptic density"/>
    <property type="evidence" value="ECO:0007669"/>
    <property type="project" value="TreeGrafter"/>
</dbReference>
<dbReference type="SMART" id="SM00408">
    <property type="entry name" value="IGc2"/>
    <property type="match status" value="1"/>
</dbReference>
<dbReference type="InterPro" id="IPR008271">
    <property type="entry name" value="Ser/Thr_kinase_AS"/>
</dbReference>
<dbReference type="InterPro" id="IPR036116">
    <property type="entry name" value="FN3_sf"/>
</dbReference>
<reference evidence="19" key="2">
    <citation type="submission" date="2025-09" db="UniProtKB">
        <authorList>
            <consortium name="Ensembl"/>
        </authorList>
    </citation>
    <scope>IDENTIFICATION</scope>
</reference>
<evidence type="ECO:0008006" key="21">
    <source>
        <dbReference type="Google" id="ProtNLM"/>
    </source>
</evidence>